<keyword evidence="1" id="KW-0812">Transmembrane</keyword>
<organism evidence="2 3">
    <name type="scientific">Steinernema carpocapsae</name>
    <name type="common">Entomopathogenic nematode</name>
    <dbReference type="NCBI Taxonomy" id="34508"/>
    <lineage>
        <taxon>Eukaryota</taxon>
        <taxon>Metazoa</taxon>
        <taxon>Ecdysozoa</taxon>
        <taxon>Nematoda</taxon>
        <taxon>Chromadorea</taxon>
        <taxon>Rhabditida</taxon>
        <taxon>Tylenchina</taxon>
        <taxon>Panagrolaimomorpha</taxon>
        <taxon>Strongyloidoidea</taxon>
        <taxon>Steinernematidae</taxon>
        <taxon>Steinernema</taxon>
    </lineage>
</organism>
<name>A0A4U5MCW0_STECR</name>
<evidence type="ECO:0000313" key="2">
    <source>
        <dbReference type="EMBL" id="TKR66956.1"/>
    </source>
</evidence>
<reference evidence="2 3" key="2">
    <citation type="journal article" date="2019" name="G3 (Bethesda)">
        <title>Hybrid Assembly of the Genome of the Entomopathogenic Nematode Steinernema carpocapsae Identifies the X-Chromosome.</title>
        <authorList>
            <person name="Serra L."/>
            <person name="Macchietto M."/>
            <person name="Macias-Munoz A."/>
            <person name="McGill C.J."/>
            <person name="Rodriguez I.M."/>
            <person name="Rodriguez B."/>
            <person name="Murad R."/>
            <person name="Mortazavi A."/>
        </authorList>
    </citation>
    <scope>NUCLEOTIDE SEQUENCE [LARGE SCALE GENOMIC DNA]</scope>
    <source>
        <strain evidence="2 3">ALL</strain>
    </source>
</reference>
<dbReference type="Proteomes" id="UP000298663">
    <property type="component" value="Unassembled WGS sequence"/>
</dbReference>
<reference evidence="2 3" key="1">
    <citation type="journal article" date="2015" name="Genome Biol.">
        <title>Comparative genomics of Steinernema reveals deeply conserved gene regulatory networks.</title>
        <authorList>
            <person name="Dillman A.R."/>
            <person name="Macchietto M."/>
            <person name="Porter C.F."/>
            <person name="Rogers A."/>
            <person name="Williams B."/>
            <person name="Antoshechkin I."/>
            <person name="Lee M.M."/>
            <person name="Goodwin Z."/>
            <person name="Lu X."/>
            <person name="Lewis E.E."/>
            <person name="Goodrich-Blair H."/>
            <person name="Stock S.P."/>
            <person name="Adams B.J."/>
            <person name="Sternberg P.W."/>
            <person name="Mortazavi A."/>
        </authorList>
    </citation>
    <scope>NUCLEOTIDE SEQUENCE [LARGE SCALE GENOMIC DNA]</scope>
    <source>
        <strain evidence="2 3">ALL</strain>
    </source>
</reference>
<sequence>MLFDRIIKSRRLRLATIGFIGLILFFEFLTIIFILFLKHDRDFPSCNVPLFALGFYMTTMFAACIPFTVFMAWLIEGYVTLSNAPLAVRFQNGPP</sequence>
<feature type="transmembrane region" description="Helical" evidence="1">
    <location>
        <begin position="12"/>
        <end position="37"/>
    </location>
</feature>
<comment type="caution">
    <text evidence="2">The sequence shown here is derived from an EMBL/GenBank/DDBJ whole genome shotgun (WGS) entry which is preliminary data.</text>
</comment>
<evidence type="ECO:0000313" key="3">
    <source>
        <dbReference type="Proteomes" id="UP000298663"/>
    </source>
</evidence>
<dbReference type="AlphaFoldDB" id="A0A4U5MCW0"/>
<keyword evidence="3" id="KW-1185">Reference proteome</keyword>
<evidence type="ECO:0008006" key="4">
    <source>
        <dbReference type="Google" id="ProtNLM"/>
    </source>
</evidence>
<protein>
    <recommendedName>
        <fullName evidence="4">G-protein coupled receptors family 1 profile domain-containing protein</fullName>
    </recommendedName>
</protein>
<accession>A0A4U5MCW0</accession>
<gene>
    <name evidence="2" type="ORF">L596_023176</name>
</gene>
<keyword evidence="1" id="KW-0472">Membrane</keyword>
<dbReference type="EMBL" id="AZBU02000008">
    <property type="protein sequence ID" value="TKR66956.1"/>
    <property type="molecule type" value="Genomic_DNA"/>
</dbReference>
<evidence type="ECO:0000256" key="1">
    <source>
        <dbReference type="SAM" id="Phobius"/>
    </source>
</evidence>
<keyword evidence="1" id="KW-1133">Transmembrane helix</keyword>
<feature type="transmembrane region" description="Helical" evidence="1">
    <location>
        <begin position="49"/>
        <end position="75"/>
    </location>
</feature>
<proteinExistence type="predicted"/>